<feature type="non-terminal residue" evidence="1">
    <location>
        <position position="38"/>
    </location>
</feature>
<protein>
    <recommendedName>
        <fullName evidence="2">Antitoxin</fullName>
    </recommendedName>
</protein>
<proteinExistence type="predicted"/>
<accession>A0A6S6UAH4</accession>
<organism evidence="1">
    <name type="scientific">uncultured Sulfurovum sp</name>
    <dbReference type="NCBI Taxonomy" id="269237"/>
    <lineage>
        <taxon>Bacteria</taxon>
        <taxon>Pseudomonadati</taxon>
        <taxon>Campylobacterota</taxon>
        <taxon>Epsilonproteobacteria</taxon>
        <taxon>Campylobacterales</taxon>
        <taxon>Sulfurovaceae</taxon>
        <taxon>Sulfurovum</taxon>
        <taxon>environmental samples</taxon>
    </lineage>
</organism>
<gene>
    <name evidence="1" type="ORF">HELGO_WM59231</name>
</gene>
<reference evidence="1" key="1">
    <citation type="submission" date="2020-01" db="EMBL/GenBank/DDBJ databases">
        <authorList>
            <person name="Meier V. D."/>
            <person name="Meier V D."/>
        </authorList>
    </citation>
    <scope>NUCLEOTIDE SEQUENCE</scope>
    <source>
        <strain evidence="1">HLG_WM_MAG_02</strain>
    </source>
</reference>
<evidence type="ECO:0000313" key="1">
    <source>
        <dbReference type="EMBL" id="CAA6825088.1"/>
    </source>
</evidence>
<dbReference type="AlphaFoldDB" id="A0A6S6UAH4"/>
<dbReference type="EMBL" id="CACVAZ010000189">
    <property type="protein sequence ID" value="CAA6825088.1"/>
    <property type="molecule type" value="Genomic_DNA"/>
</dbReference>
<sequence length="38" mass="4287">MTVTAKDLRFNISMLFDVLSKGEDVLITYRGKAKAKLI</sequence>
<name>A0A6S6UAH4_9BACT</name>
<dbReference type="Gene3D" id="3.40.1620.10">
    <property type="entry name" value="YefM-like domain"/>
    <property type="match status" value="1"/>
</dbReference>
<evidence type="ECO:0008006" key="2">
    <source>
        <dbReference type="Google" id="ProtNLM"/>
    </source>
</evidence>